<evidence type="ECO:0000259" key="3">
    <source>
        <dbReference type="Pfam" id="PF24042"/>
    </source>
</evidence>
<proteinExistence type="predicted"/>
<protein>
    <submittedName>
        <fullName evidence="4">Putative transcriptional regulator, contains HTH domain</fullName>
    </submittedName>
</protein>
<feature type="domain" description="DUF7351" evidence="3">
    <location>
        <begin position="169"/>
        <end position="343"/>
    </location>
</feature>
<dbReference type="Pfam" id="PF24038">
    <property type="entry name" value="DUF7347"/>
    <property type="match status" value="1"/>
</dbReference>
<evidence type="ECO:0000259" key="2">
    <source>
        <dbReference type="Pfam" id="PF24038"/>
    </source>
</evidence>
<evidence type="ECO:0000256" key="1">
    <source>
        <dbReference type="SAM" id="MobiDB-lite"/>
    </source>
</evidence>
<dbReference type="InterPro" id="IPR055771">
    <property type="entry name" value="DUF7347"/>
</dbReference>
<dbReference type="InterPro" id="IPR036388">
    <property type="entry name" value="WH-like_DNA-bd_sf"/>
</dbReference>
<dbReference type="EMBL" id="CP064791">
    <property type="protein sequence ID" value="QSG14688.1"/>
    <property type="molecule type" value="Genomic_DNA"/>
</dbReference>
<dbReference type="SUPFAM" id="SSF46785">
    <property type="entry name" value="Winged helix' DNA-binding domain"/>
    <property type="match status" value="1"/>
</dbReference>
<feature type="region of interest" description="Disordered" evidence="1">
    <location>
        <begin position="34"/>
        <end position="57"/>
    </location>
</feature>
<organism evidence="4 5">
    <name type="scientific">Halapricum desulfuricans</name>
    <dbReference type="NCBI Taxonomy" id="2841257"/>
    <lineage>
        <taxon>Archaea</taxon>
        <taxon>Methanobacteriati</taxon>
        <taxon>Methanobacteriota</taxon>
        <taxon>Stenosarchaea group</taxon>
        <taxon>Halobacteria</taxon>
        <taxon>Halobacteriales</taxon>
        <taxon>Haloarculaceae</taxon>
        <taxon>Halapricum</taxon>
    </lineage>
</organism>
<evidence type="ECO:0000313" key="4">
    <source>
        <dbReference type="EMBL" id="QSG14688.1"/>
    </source>
</evidence>
<gene>
    <name evidence="4" type="ORF">HSEST_1155</name>
</gene>
<dbReference type="InterPro" id="IPR036390">
    <property type="entry name" value="WH_DNA-bd_sf"/>
</dbReference>
<feature type="compositionally biased region" description="Polar residues" evidence="1">
    <location>
        <begin position="34"/>
        <end position="49"/>
    </location>
</feature>
<reference evidence="4 5" key="1">
    <citation type="submission" date="2020-11" db="EMBL/GenBank/DDBJ databases">
        <title>Carbohydrate-dependent, anaerobic sulfur respiration: A novel catabolism in halophilic archaea.</title>
        <authorList>
            <person name="Sorokin D.Y."/>
            <person name="Messina E."/>
            <person name="Smedile F."/>
            <person name="La Cono V."/>
            <person name="Hallsworth J.E."/>
            <person name="Yakimov M.M."/>
        </authorList>
    </citation>
    <scope>NUCLEOTIDE SEQUENCE [LARGE SCALE GENOMIC DNA]</scope>
    <source>
        <strain evidence="4 5">HSR-Est</strain>
    </source>
</reference>
<dbReference type="InterPro" id="IPR055775">
    <property type="entry name" value="DUF7351"/>
</dbReference>
<keyword evidence="5" id="KW-1185">Reference proteome</keyword>
<dbReference type="Gene3D" id="1.10.10.10">
    <property type="entry name" value="Winged helix-like DNA-binding domain superfamily/Winged helix DNA-binding domain"/>
    <property type="match status" value="1"/>
</dbReference>
<dbReference type="Proteomes" id="UP000663292">
    <property type="component" value="Chromosome"/>
</dbReference>
<sequence length="352" mass="38984">MYRCPRVLGYLTVAAATSERYKALNAVCHRGSTARSSRSVNSRTPNIRGTNYPDGETGLSMTDRAVDRDTDVNVAQAASAFGSLADENRIGILLALWQSGPLSFAELQSAAGFSDSGHFNYHLDELLDRFVEKTDGQYRLRTPGTSALDVVFDERFGESPPDVDIDVEADCPSCDTQLHASYSDGRVVIGCPDCPVLVNIGYFPPRGRLERDPAEFFAAYSKQTWRDFTLAREGICPHCGGRTETTVEVDPDWHLRYPAVSVCQSCQVTIGTTIGVRLLADPAVVAFLHDHGEHADDRPFWEFNCCIDDSDAVLQSEEPLRVTVPITLDEETLRVTVDERTNVLETERVTRR</sequence>
<accession>A0A897NPK5</accession>
<dbReference type="Pfam" id="PF24042">
    <property type="entry name" value="DUF7351"/>
    <property type="match status" value="1"/>
</dbReference>
<dbReference type="AlphaFoldDB" id="A0A897NPK5"/>
<evidence type="ECO:0000313" key="5">
    <source>
        <dbReference type="Proteomes" id="UP000663292"/>
    </source>
</evidence>
<feature type="domain" description="DUF7347" evidence="2">
    <location>
        <begin position="78"/>
        <end position="150"/>
    </location>
</feature>
<name>A0A897NPK5_9EURY</name>